<dbReference type="NCBIfam" id="TIGR03619">
    <property type="entry name" value="F420_Rv2161c"/>
    <property type="match status" value="1"/>
</dbReference>
<feature type="domain" description="Luciferase-like" evidence="5">
    <location>
        <begin position="1"/>
        <end position="248"/>
    </location>
</feature>
<dbReference type="Pfam" id="PF00296">
    <property type="entry name" value="Bac_luciferase"/>
    <property type="match status" value="1"/>
</dbReference>
<proteinExistence type="predicted"/>
<evidence type="ECO:0000313" key="6">
    <source>
        <dbReference type="EMBL" id="ETX04692.1"/>
    </source>
</evidence>
<dbReference type="PANTHER" id="PTHR42847">
    <property type="entry name" value="ALKANESULFONATE MONOOXYGENASE"/>
    <property type="match status" value="1"/>
</dbReference>
<dbReference type="InterPro" id="IPR036661">
    <property type="entry name" value="Luciferase-like_sf"/>
</dbReference>
<evidence type="ECO:0000256" key="3">
    <source>
        <dbReference type="ARBA" id="ARBA00023002"/>
    </source>
</evidence>
<keyword evidence="4" id="KW-0503">Monooxygenase</keyword>
<dbReference type="Proteomes" id="UP000019140">
    <property type="component" value="Unassembled WGS sequence"/>
</dbReference>
<evidence type="ECO:0000256" key="2">
    <source>
        <dbReference type="ARBA" id="ARBA00022643"/>
    </source>
</evidence>
<evidence type="ECO:0000256" key="4">
    <source>
        <dbReference type="ARBA" id="ARBA00023033"/>
    </source>
</evidence>
<keyword evidence="1" id="KW-0285">Flavoprotein</keyword>
<dbReference type="PANTHER" id="PTHR42847:SF4">
    <property type="entry name" value="ALKANESULFONATE MONOOXYGENASE-RELATED"/>
    <property type="match status" value="1"/>
</dbReference>
<dbReference type="HOGENOM" id="CLU_027853_7_1_7"/>
<dbReference type="GO" id="GO:0008726">
    <property type="term" value="F:alkanesulfonate monooxygenase activity"/>
    <property type="evidence" value="ECO:0007669"/>
    <property type="project" value="TreeGrafter"/>
</dbReference>
<gene>
    <name evidence="6" type="ORF">ETSY2_27350</name>
</gene>
<protein>
    <recommendedName>
        <fullName evidence="5">Luciferase-like domain-containing protein</fullName>
    </recommendedName>
</protein>
<keyword evidence="2" id="KW-0288">FMN</keyword>
<sequence>MRYGFYLPTRGQTAAPEALEALVERGEALGFHAVVIADHIVFPTTIHSKYPYTVSGEFPGQGDALEQLSLMAFIAGKTSRLRLITSVMILPHRNPLVTAKMLATIDVLSQGRVTVGVGVGWLREEFEALDAADFDRRGAVSDEYLELFKAVWTQDPVSFQGEFYQFDALRCLPHPVQKPHPPIWIGGHSRPALRRVAKHGDGWHPVGANPAVPLRPPEMQAKLDELWQLTEAAGRDPSTLTISYKAPLYDVTQSGEIDKQAGLERRPFSGTTEQIVEDMAAYEKLGVSELIFDVRSETLSESLERMEHLASDIIPLAEG</sequence>
<name>W4M4X2_9BACT</name>
<dbReference type="EMBL" id="AZHX01001153">
    <property type="protein sequence ID" value="ETX04692.1"/>
    <property type="molecule type" value="Genomic_DNA"/>
</dbReference>
<dbReference type="AlphaFoldDB" id="W4M4X2"/>
<dbReference type="SUPFAM" id="SSF51679">
    <property type="entry name" value="Bacterial luciferase-like"/>
    <property type="match status" value="1"/>
</dbReference>
<keyword evidence="7" id="KW-1185">Reference proteome</keyword>
<evidence type="ECO:0000313" key="7">
    <source>
        <dbReference type="Proteomes" id="UP000019140"/>
    </source>
</evidence>
<dbReference type="PATRIC" id="fig|1429439.4.peg.4635"/>
<dbReference type="GO" id="GO:0046306">
    <property type="term" value="P:alkanesulfonate catabolic process"/>
    <property type="evidence" value="ECO:0007669"/>
    <property type="project" value="TreeGrafter"/>
</dbReference>
<accession>W4M4X2</accession>
<dbReference type="InterPro" id="IPR011251">
    <property type="entry name" value="Luciferase-like_dom"/>
</dbReference>
<evidence type="ECO:0000256" key="1">
    <source>
        <dbReference type="ARBA" id="ARBA00022630"/>
    </source>
</evidence>
<keyword evidence="3" id="KW-0560">Oxidoreductase</keyword>
<organism evidence="6 7">
    <name type="scientific">Candidatus Entotheonella gemina</name>
    <dbReference type="NCBI Taxonomy" id="1429439"/>
    <lineage>
        <taxon>Bacteria</taxon>
        <taxon>Pseudomonadati</taxon>
        <taxon>Nitrospinota/Tectimicrobiota group</taxon>
        <taxon>Candidatus Tectimicrobiota</taxon>
        <taxon>Candidatus Entotheonellia</taxon>
        <taxon>Candidatus Entotheonellales</taxon>
        <taxon>Candidatus Entotheonellaceae</taxon>
        <taxon>Candidatus Entotheonella</taxon>
    </lineage>
</organism>
<comment type="caution">
    <text evidence="6">The sequence shown here is derived from an EMBL/GenBank/DDBJ whole genome shotgun (WGS) entry which is preliminary data.</text>
</comment>
<dbReference type="InterPro" id="IPR050172">
    <property type="entry name" value="SsuD_RutA_monooxygenase"/>
</dbReference>
<evidence type="ECO:0000259" key="5">
    <source>
        <dbReference type="Pfam" id="PF00296"/>
    </source>
</evidence>
<dbReference type="InterPro" id="IPR019921">
    <property type="entry name" value="Lucif-like_OxRdtase_Rv2161c"/>
</dbReference>
<reference evidence="6 7" key="1">
    <citation type="journal article" date="2014" name="Nature">
        <title>An environmental bacterial taxon with a large and distinct metabolic repertoire.</title>
        <authorList>
            <person name="Wilson M.C."/>
            <person name="Mori T."/>
            <person name="Ruckert C."/>
            <person name="Uria A.R."/>
            <person name="Helf M.J."/>
            <person name="Takada K."/>
            <person name="Gernert C."/>
            <person name="Steffens U.A."/>
            <person name="Heycke N."/>
            <person name="Schmitt S."/>
            <person name="Rinke C."/>
            <person name="Helfrich E.J."/>
            <person name="Brachmann A.O."/>
            <person name="Gurgui C."/>
            <person name="Wakimoto T."/>
            <person name="Kracht M."/>
            <person name="Crusemann M."/>
            <person name="Hentschel U."/>
            <person name="Abe I."/>
            <person name="Matsunaga S."/>
            <person name="Kalinowski J."/>
            <person name="Takeyama H."/>
            <person name="Piel J."/>
        </authorList>
    </citation>
    <scope>NUCLEOTIDE SEQUENCE [LARGE SCALE GENOMIC DNA]</scope>
    <source>
        <strain evidence="7">TSY2</strain>
    </source>
</reference>
<dbReference type="Gene3D" id="3.20.20.30">
    <property type="entry name" value="Luciferase-like domain"/>
    <property type="match status" value="1"/>
</dbReference>